<proteinExistence type="predicted"/>
<dbReference type="EMBL" id="BART01018886">
    <property type="protein sequence ID" value="GAG79244.1"/>
    <property type="molecule type" value="Genomic_DNA"/>
</dbReference>
<accession>X1ABK5</accession>
<evidence type="ECO:0000313" key="1">
    <source>
        <dbReference type="EMBL" id="GAG79244.1"/>
    </source>
</evidence>
<gene>
    <name evidence="1" type="ORF">S01H4_35506</name>
</gene>
<reference evidence="1" key="1">
    <citation type="journal article" date="2014" name="Front. Microbiol.">
        <title>High frequency of phylogenetically diverse reductive dehalogenase-homologous genes in deep subseafloor sedimentary metagenomes.</title>
        <authorList>
            <person name="Kawai M."/>
            <person name="Futagami T."/>
            <person name="Toyoda A."/>
            <person name="Takaki Y."/>
            <person name="Nishi S."/>
            <person name="Hori S."/>
            <person name="Arai W."/>
            <person name="Tsubouchi T."/>
            <person name="Morono Y."/>
            <person name="Uchiyama I."/>
            <person name="Ito T."/>
            <person name="Fujiyama A."/>
            <person name="Inagaki F."/>
            <person name="Takami H."/>
        </authorList>
    </citation>
    <scope>NUCLEOTIDE SEQUENCE</scope>
    <source>
        <strain evidence="1">Expedition CK06-06</strain>
    </source>
</reference>
<dbReference type="AlphaFoldDB" id="X1ABK5"/>
<sequence>PTLRPFFLYRRLARKWLIDYAQEKVLSLLTLGYMKGYGT</sequence>
<organism evidence="1">
    <name type="scientific">marine sediment metagenome</name>
    <dbReference type="NCBI Taxonomy" id="412755"/>
    <lineage>
        <taxon>unclassified sequences</taxon>
        <taxon>metagenomes</taxon>
        <taxon>ecological metagenomes</taxon>
    </lineage>
</organism>
<name>X1ABK5_9ZZZZ</name>
<protein>
    <submittedName>
        <fullName evidence="1">Uncharacterized protein</fullName>
    </submittedName>
</protein>
<comment type="caution">
    <text evidence="1">The sequence shown here is derived from an EMBL/GenBank/DDBJ whole genome shotgun (WGS) entry which is preliminary data.</text>
</comment>
<feature type="non-terminal residue" evidence="1">
    <location>
        <position position="1"/>
    </location>
</feature>